<protein>
    <submittedName>
        <fullName evidence="1">Uncharacterized protein</fullName>
    </submittedName>
</protein>
<sequence length="285" mass="30532">MAGGQWRWGDGRTIGSIAAFAVLLIAYVAQQAFSIWTTPETRAFPVHLLRSKTQILLYVAAAANITALFVVVYFIPIYFQFVHGDSALTAAVRLLPFVIVTVSFNQGAGTLLSKVRYYMPIYVASGLIMVLGSALLAAYLDPSTPAGYIYTFTVITAIGTGCTFQLGYPVATAKAGKHVGDALSLQNIAQVGGIIISLVIAGQVFQSNATRNLTRLLADTKFTAEDIRAAVAGAQSRIFEEIHGDLREAAVLAITEAMRRAFILVCVGGGVVTVSGLMMKRERLF</sequence>
<name>A0ACC1NJL3_9HYPO</name>
<evidence type="ECO:0000313" key="1">
    <source>
        <dbReference type="EMBL" id="KAJ2978543.1"/>
    </source>
</evidence>
<dbReference type="Proteomes" id="UP001143910">
    <property type="component" value="Unassembled WGS sequence"/>
</dbReference>
<reference evidence="1" key="1">
    <citation type="submission" date="2022-08" db="EMBL/GenBank/DDBJ databases">
        <title>Genome Sequence of Lecanicillium fungicola.</title>
        <authorList>
            <person name="Buettner E."/>
        </authorList>
    </citation>
    <scope>NUCLEOTIDE SEQUENCE</scope>
    <source>
        <strain evidence="1">Babe33</strain>
    </source>
</reference>
<evidence type="ECO:0000313" key="2">
    <source>
        <dbReference type="Proteomes" id="UP001143910"/>
    </source>
</evidence>
<keyword evidence="2" id="KW-1185">Reference proteome</keyword>
<accession>A0ACC1NJL3</accession>
<dbReference type="EMBL" id="JANJQO010000365">
    <property type="protein sequence ID" value="KAJ2978543.1"/>
    <property type="molecule type" value="Genomic_DNA"/>
</dbReference>
<proteinExistence type="predicted"/>
<comment type="caution">
    <text evidence="1">The sequence shown here is derived from an EMBL/GenBank/DDBJ whole genome shotgun (WGS) entry which is preliminary data.</text>
</comment>
<gene>
    <name evidence="1" type="ORF">NQ176_g3764</name>
</gene>
<organism evidence="1 2">
    <name type="scientific">Zarea fungicola</name>
    <dbReference type="NCBI Taxonomy" id="93591"/>
    <lineage>
        <taxon>Eukaryota</taxon>
        <taxon>Fungi</taxon>
        <taxon>Dikarya</taxon>
        <taxon>Ascomycota</taxon>
        <taxon>Pezizomycotina</taxon>
        <taxon>Sordariomycetes</taxon>
        <taxon>Hypocreomycetidae</taxon>
        <taxon>Hypocreales</taxon>
        <taxon>Cordycipitaceae</taxon>
        <taxon>Zarea</taxon>
    </lineage>
</organism>